<keyword evidence="1" id="KW-1133">Transmembrane helix</keyword>
<reference evidence="3 4" key="1">
    <citation type="submission" date="2017-05" db="EMBL/GenBank/DDBJ databases">
        <title>Vagococcus spp. assemblies.</title>
        <authorList>
            <person name="Gulvik C.A."/>
        </authorList>
    </citation>
    <scope>NUCLEOTIDE SEQUENCE [LARGE SCALE GENOMIC DNA]</scope>
    <source>
        <strain evidence="3 4">LMG 24798</strain>
    </source>
</reference>
<name>A0A430B082_9ENTE</name>
<keyword evidence="4" id="KW-1185">Reference proteome</keyword>
<dbReference type="InterPro" id="IPR003583">
    <property type="entry name" value="Hlx-hairpin-Hlx_DNA-bd_motif"/>
</dbReference>
<evidence type="ECO:0000313" key="4">
    <source>
        <dbReference type="Proteomes" id="UP000286773"/>
    </source>
</evidence>
<comment type="caution">
    <text evidence="3">The sequence shown here is derived from an EMBL/GenBank/DDBJ whole genome shotgun (WGS) entry which is preliminary data.</text>
</comment>
<dbReference type="Proteomes" id="UP000286773">
    <property type="component" value="Unassembled WGS sequence"/>
</dbReference>
<dbReference type="SUPFAM" id="SSF47781">
    <property type="entry name" value="RuvA domain 2-like"/>
    <property type="match status" value="1"/>
</dbReference>
<keyword evidence="1" id="KW-0472">Membrane</keyword>
<sequence>MHTIFQRYQKWFQVGLVITTVVLLVCVVLLARRLAVREKDGTSQEFETLFSSSEQPAEATASSQPQGYADIKGAVKQPGMYAISENMRLIDMVERAGGFLENADTSQVNYSQLVSDQMVIYVPEKGEQLTSATLQAAMQGTTPTSQAENQGKVNINTADSAALQQLNGIGEKKAEKIIQYREQHGSFKNIEELMDVSGIGEKTFESLKDLITI</sequence>
<feature type="domain" description="Helix-hairpin-helix DNA-binding motif class 1" evidence="2">
    <location>
        <begin position="161"/>
        <end position="180"/>
    </location>
</feature>
<dbReference type="EMBL" id="NGKC01000002">
    <property type="protein sequence ID" value="RSU13750.1"/>
    <property type="molecule type" value="Genomic_DNA"/>
</dbReference>
<dbReference type="OrthoDB" id="9790239at2"/>
<feature type="domain" description="Helix-hairpin-helix DNA-binding motif class 1" evidence="2">
    <location>
        <begin position="191"/>
        <end position="210"/>
    </location>
</feature>
<dbReference type="Pfam" id="PF12836">
    <property type="entry name" value="HHH_3"/>
    <property type="match status" value="1"/>
</dbReference>
<dbReference type="AlphaFoldDB" id="A0A430B082"/>
<feature type="transmembrane region" description="Helical" evidence="1">
    <location>
        <begin position="12"/>
        <end position="31"/>
    </location>
</feature>
<dbReference type="InterPro" id="IPR010994">
    <property type="entry name" value="RuvA_2-like"/>
</dbReference>
<dbReference type="SMART" id="SM00278">
    <property type="entry name" value="HhH1"/>
    <property type="match status" value="2"/>
</dbReference>
<evidence type="ECO:0000259" key="2">
    <source>
        <dbReference type="SMART" id="SM00278"/>
    </source>
</evidence>
<accession>A0A430B082</accession>
<dbReference type="GO" id="GO:0015628">
    <property type="term" value="P:protein secretion by the type II secretion system"/>
    <property type="evidence" value="ECO:0007669"/>
    <property type="project" value="TreeGrafter"/>
</dbReference>
<dbReference type="PANTHER" id="PTHR21180">
    <property type="entry name" value="ENDONUCLEASE/EXONUCLEASE/PHOSPHATASE FAMILY DOMAIN-CONTAINING PROTEIN 1"/>
    <property type="match status" value="1"/>
</dbReference>
<protein>
    <recommendedName>
        <fullName evidence="2">Helix-hairpin-helix DNA-binding motif class 1 domain-containing protein</fullName>
    </recommendedName>
</protein>
<dbReference type="GO" id="GO:0006281">
    <property type="term" value="P:DNA repair"/>
    <property type="evidence" value="ECO:0007669"/>
    <property type="project" value="InterPro"/>
</dbReference>
<dbReference type="NCBIfam" id="TIGR00426">
    <property type="entry name" value="competence protein ComEA helix-hairpin-helix repeat region"/>
    <property type="match status" value="1"/>
</dbReference>
<dbReference type="InterPro" id="IPR019554">
    <property type="entry name" value="Soluble_ligand-bd"/>
</dbReference>
<dbReference type="Gene3D" id="1.10.150.280">
    <property type="entry name" value="AF1531-like domain"/>
    <property type="match status" value="1"/>
</dbReference>
<dbReference type="PANTHER" id="PTHR21180:SF32">
    <property type="entry name" value="ENDONUCLEASE_EXONUCLEASE_PHOSPHATASE FAMILY DOMAIN-CONTAINING PROTEIN 1"/>
    <property type="match status" value="1"/>
</dbReference>
<organism evidence="3 4">
    <name type="scientific">Vagococcus acidifermentans</name>
    <dbReference type="NCBI Taxonomy" id="564710"/>
    <lineage>
        <taxon>Bacteria</taxon>
        <taxon>Bacillati</taxon>
        <taxon>Bacillota</taxon>
        <taxon>Bacilli</taxon>
        <taxon>Lactobacillales</taxon>
        <taxon>Enterococcaceae</taxon>
        <taxon>Vagococcus</taxon>
    </lineage>
</organism>
<gene>
    <name evidence="3" type="ORF">CBF27_02285</name>
</gene>
<dbReference type="RefSeq" id="WP_126812005.1">
    <property type="nucleotide sequence ID" value="NZ_NGKC01000002.1"/>
</dbReference>
<dbReference type="InterPro" id="IPR051675">
    <property type="entry name" value="Endo/Exo/Phosphatase_dom_1"/>
</dbReference>
<evidence type="ECO:0000313" key="3">
    <source>
        <dbReference type="EMBL" id="RSU13750.1"/>
    </source>
</evidence>
<dbReference type="Pfam" id="PF10531">
    <property type="entry name" value="SLBB"/>
    <property type="match status" value="1"/>
</dbReference>
<proteinExistence type="predicted"/>
<dbReference type="GO" id="GO:0003677">
    <property type="term" value="F:DNA binding"/>
    <property type="evidence" value="ECO:0007669"/>
    <property type="project" value="InterPro"/>
</dbReference>
<dbReference type="InterPro" id="IPR004509">
    <property type="entry name" value="Competence_ComEA_HhH"/>
</dbReference>
<keyword evidence="1" id="KW-0812">Transmembrane</keyword>
<dbReference type="GO" id="GO:0015627">
    <property type="term" value="C:type II protein secretion system complex"/>
    <property type="evidence" value="ECO:0007669"/>
    <property type="project" value="TreeGrafter"/>
</dbReference>
<evidence type="ECO:0000256" key="1">
    <source>
        <dbReference type="SAM" id="Phobius"/>
    </source>
</evidence>